<comment type="similarity">
    <text evidence="1">Belongs to the complex I subunit 6 family.</text>
</comment>
<dbReference type="GO" id="GO:0008137">
    <property type="term" value="F:NADH dehydrogenase (ubiquinone) activity"/>
    <property type="evidence" value="ECO:0007669"/>
    <property type="project" value="UniProtKB-UniRule"/>
</dbReference>
<accession>A0A386TZ75</accession>
<keyword evidence="1" id="KW-1133">Transmembrane helix</keyword>
<dbReference type="Pfam" id="PF00499">
    <property type="entry name" value="Oxidored_q3"/>
    <property type="match status" value="1"/>
</dbReference>
<organism evidence="2">
    <name type="scientific">Termitomyces sp</name>
    <dbReference type="NCBI Taxonomy" id="1916073"/>
    <lineage>
        <taxon>Eukaryota</taxon>
        <taxon>Fungi</taxon>
        <taxon>Dikarya</taxon>
        <taxon>Basidiomycota</taxon>
        <taxon>Agaricomycotina</taxon>
        <taxon>Agaricomycetes</taxon>
        <taxon>Agaricomycetidae</taxon>
        <taxon>Agaricales</taxon>
        <taxon>Tricholomatineae</taxon>
        <taxon>Lyophyllaceae</taxon>
        <taxon>Termitomyces</taxon>
    </lineage>
</organism>
<feature type="transmembrane region" description="Helical" evidence="1">
    <location>
        <begin position="96"/>
        <end position="116"/>
    </location>
</feature>
<keyword evidence="1" id="KW-0812">Transmembrane</keyword>
<comment type="subcellular location">
    <subcellularLocation>
        <location evidence="1">Mitochondrion membrane</location>
        <topology evidence="1">Multi-pass membrane protein</topology>
    </subcellularLocation>
</comment>
<dbReference type="Gene3D" id="1.20.120.1200">
    <property type="entry name" value="NADH-ubiquinone/plastoquinone oxidoreductase chain 6, subunit NuoJ"/>
    <property type="match status" value="1"/>
</dbReference>
<gene>
    <name evidence="2" type="ORF">C0993_000043</name>
</gene>
<keyword evidence="1" id="KW-0830">Ubiquinone</keyword>
<keyword evidence="1" id="KW-0520">NAD</keyword>
<dbReference type="EC" id="7.1.1.2" evidence="1"/>
<dbReference type="InterPro" id="IPR001457">
    <property type="entry name" value="NADH_UbQ/plastoQ_OxRdtase_su6"/>
</dbReference>
<evidence type="ECO:0000313" key="2">
    <source>
        <dbReference type="EMBL" id="AYE93408.1"/>
    </source>
</evidence>
<feature type="transmembrane region" description="Helical" evidence="1">
    <location>
        <begin position="6"/>
        <end position="25"/>
    </location>
</feature>
<comment type="function">
    <text evidence="1">Core subunit of the mitochondrial membrane respiratory chain NADH dehydrogenase (Complex I) which catalyzes electron transfer from NADH through the respiratory chain, using ubiquinone as an electron acceptor. Essential for the catalytic activity and assembly of complex I.</text>
</comment>
<evidence type="ECO:0000256" key="1">
    <source>
        <dbReference type="RuleBase" id="RU004430"/>
    </source>
</evidence>
<name>A0A386TZ75_9AGAR</name>
<feature type="transmembrane region" description="Helical" evidence="1">
    <location>
        <begin position="58"/>
        <end position="76"/>
    </location>
</feature>
<keyword evidence="1" id="KW-0472">Membrane</keyword>
<dbReference type="PANTHER" id="PTHR33269:SF17">
    <property type="entry name" value="NADH-UBIQUINONE OXIDOREDUCTASE CHAIN 6"/>
    <property type="match status" value="1"/>
</dbReference>
<dbReference type="InterPro" id="IPR042106">
    <property type="entry name" value="Nuo/plastoQ_OxRdtase_6_NuoJ"/>
</dbReference>
<protein>
    <recommendedName>
        <fullName evidence="1">NADH-ubiquinone oxidoreductase chain 6</fullName>
        <ecNumber evidence="1">7.1.1.2</ecNumber>
    </recommendedName>
</protein>
<reference evidence="2" key="1">
    <citation type="submission" date="2018-08" db="EMBL/GenBank/DDBJ databases">
        <title>Comparative mitochondrial genomics of the basidiomycete Termitomyces.</title>
        <authorList>
            <person name="Nieuwenhuis M."/>
        </authorList>
    </citation>
    <scope>NUCLEOTIDE SEQUENCE</scope>
    <source>
        <strain evidence="2">T159</strain>
    </source>
</reference>
<keyword evidence="1 2" id="KW-0496">Mitochondrion</keyword>
<proteinExistence type="inferred from homology"/>
<keyword evidence="1" id="KW-1278">Translocase</keyword>
<dbReference type="GO" id="GO:0031966">
    <property type="term" value="C:mitochondrial membrane"/>
    <property type="evidence" value="ECO:0007669"/>
    <property type="project" value="UniProtKB-SubCell"/>
</dbReference>
<dbReference type="PANTHER" id="PTHR33269">
    <property type="entry name" value="NADH-UBIQUINONE OXIDOREDUCTASE CHAIN 6"/>
    <property type="match status" value="1"/>
</dbReference>
<keyword evidence="1" id="KW-0813">Transport</keyword>
<keyword evidence="1" id="KW-0679">Respiratory chain</keyword>
<feature type="transmembrane region" description="Helical" evidence="1">
    <location>
        <begin position="203"/>
        <end position="223"/>
    </location>
</feature>
<dbReference type="EMBL" id="MH725799">
    <property type="protein sequence ID" value="AYE93408.1"/>
    <property type="molecule type" value="Genomic_DNA"/>
</dbReference>
<dbReference type="AlphaFoldDB" id="A0A386TZ75"/>
<comment type="catalytic activity">
    <reaction evidence="1">
        <text>a ubiquinone + NADH + 5 H(+)(in) = a ubiquinol + NAD(+) + 4 H(+)(out)</text>
        <dbReference type="Rhea" id="RHEA:29091"/>
        <dbReference type="Rhea" id="RHEA-COMP:9565"/>
        <dbReference type="Rhea" id="RHEA-COMP:9566"/>
        <dbReference type="ChEBI" id="CHEBI:15378"/>
        <dbReference type="ChEBI" id="CHEBI:16389"/>
        <dbReference type="ChEBI" id="CHEBI:17976"/>
        <dbReference type="ChEBI" id="CHEBI:57540"/>
        <dbReference type="ChEBI" id="CHEBI:57945"/>
        <dbReference type="EC" id="7.1.1.2"/>
    </reaction>
</comment>
<geneLocation type="mitochondrion" evidence="2"/>
<feature type="transmembrane region" description="Helical" evidence="1">
    <location>
        <begin position="32"/>
        <end position="52"/>
    </location>
</feature>
<sequence>MTTTFFLNFLALGTLLTSVFTITSINPVISVILLIATFVQASLYLIFIGINFVGLSYIIIYVGAIAVLFLFVIMMIDIKISELQDTGDQFTKNLPLAICIVVLFIFIFFNIIPLFLNLPIKSSFFIDINKSYLNNIDSLFLGSPWPGAQAKNMYEDFILALDVYSKNINLTSASAPGPGQGDLTITSISQISSLGHSLYLEDGALLIILSVILLLAMFATIIISRTKKNLNK</sequence>
<keyword evidence="1" id="KW-0249">Electron transport</keyword>